<gene>
    <name evidence="1" type="ORF">BRAPAZ1V2_A05P22290.2</name>
</gene>
<reference evidence="1 2" key="1">
    <citation type="submission" date="2021-07" db="EMBL/GenBank/DDBJ databases">
        <authorList>
            <consortium name="Genoscope - CEA"/>
            <person name="William W."/>
        </authorList>
    </citation>
    <scope>NUCLEOTIDE SEQUENCE [LARGE SCALE GENOMIC DNA]</scope>
</reference>
<accession>A0A8D9DLX9</accession>
<proteinExistence type="predicted"/>
<name>A0A8D9DLX9_BRACM</name>
<dbReference type="Gramene" id="A05p22290.2_BraZ1">
    <property type="protein sequence ID" value="A05p22290.2_BraZ1.CDS.1"/>
    <property type="gene ID" value="A05g22290.2_BraZ1"/>
</dbReference>
<dbReference type="EMBL" id="LS974621">
    <property type="protein sequence ID" value="CAG7875708.1"/>
    <property type="molecule type" value="Genomic_DNA"/>
</dbReference>
<protein>
    <submittedName>
        <fullName evidence="1">Uncharacterized protein</fullName>
    </submittedName>
</protein>
<dbReference type="Proteomes" id="UP000694005">
    <property type="component" value="Chromosome A05"/>
</dbReference>
<sequence length="53" mass="6512">MEDHQFAWILWYIWKAMNNKVFSNLDMDPMDTLKLAETWISTWSRTSLEIRTF</sequence>
<evidence type="ECO:0000313" key="2">
    <source>
        <dbReference type="Proteomes" id="UP000694005"/>
    </source>
</evidence>
<dbReference type="AlphaFoldDB" id="A0A8D9DLX9"/>
<organism evidence="1 2">
    <name type="scientific">Brassica campestris</name>
    <name type="common">Field mustard</name>
    <dbReference type="NCBI Taxonomy" id="3711"/>
    <lineage>
        <taxon>Eukaryota</taxon>
        <taxon>Viridiplantae</taxon>
        <taxon>Streptophyta</taxon>
        <taxon>Embryophyta</taxon>
        <taxon>Tracheophyta</taxon>
        <taxon>Spermatophyta</taxon>
        <taxon>Magnoliopsida</taxon>
        <taxon>eudicotyledons</taxon>
        <taxon>Gunneridae</taxon>
        <taxon>Pentapetalae</taxon>
        <taxon>rosids</taxon>
        <taxon>malvids</taxon>
        <taxon>Brassicales</taxon>
        <taxon>Brassicaceae</taxon>
        <taxon>Brassiceae</taxon>
        <taxon>Brassica</taxon>
    </lineage>
</organism>
<evidence type="ECO:0000313" key="1">
    <source>
        <dbReference type="EMBL" id="CAG7875708.1"/>
    </source>
</evidence>